<dbReference type="EMBL" id="JALLPJ020000506">
    <property type="protein sequence ID" value="KAL3790268.1"/>
    <property type="molecule type" value="Genomic_DNA"/>
</dbReference>
<dbReference type="AlphaFoldDB" id="A0ABD3PPZ1"/>
<evidence type="ECO:0000313" key="1">
    <source>
        <dbReference type="EMBL" id="KAL3790268.1"/>
    </source>
</evidence>
<sequence length="278" mass="32113">MSSTTDIEIANCSMYKHTIGYLAKLPNLKHLELSDQYSLLDRIDQKGEVYDMFVKETNEIVDSLADTIGLESLEICFDCIFNGSHLSELQNMKCLRSLRLRGFDFSQGMEHIRHLMNINNLHLCHGNTYHSADGLSINSMTHGQIKPLIELKSVTKLTFKHCQEIKGEALSSIGAMTQLKELHFIHGINDEFDTFETEDLVHQQNLKKLKVLTLMYIMVDHYDLLDLEGLDETILPIFPSLKKARIFGKDSMNWQITHEEIEMDFCSFDYFDEMTDFD</sequence>
<reference evidence="1 2" key="1">
    <citation type="submission" date="2024-10" db="EMBL/GenBank/DDBJ databases">
        <title>Updated reference genomes for cyclostephanoid diatoms.</title>
        <authorList>
            <person name="Roberts W.R."/>
            <person name="Alverson A.J."/>
        </authorList>
    </citation>
    <scope>NUCLEOTIDE SEQUENCE [LARGE SCALE GENOMIC DNA]</scope>
    <source>
        <strain evidence="1 2">AJA010-31</strain>
    </source>
</reference>
<accession>A0ABD3PPZ1</accession>
<organism evidence="1 2">
    <name type="scientific">Cyclotella atomus</name>
    <dbReference type="NCBI Taxonomy" id="382360"/>
    <lineage>
        <taxon>Eukaryota</taxon>
        <taxon>Sar</taxon>
        <taxon>Stramenopiles</taxon>
        <taxon>Ochrophyta</taxon>
        <taxon>Bacillariophyta</taxon>
        <taxon>Coscinodiscophyceae</taxon>
        <taxon>Thalassiosirophycidae</taxon>
        <taxon>Stephanodiscales</taxon>
        <taxon>Stephanodiscaceae</taxon>
        <taxon>Cyclotella</taxon>
    </lineage>
</organism>
<keyword evidence="2" id="KW-1185">Reference proteome</keyword>
<dbReference type="InterPro" id="IPR032675">
    <property type="entry name" value="LRR_dom_sf"/>
</dbReference>
<protein>
    <submittedName>
        <fullName evidence="1">Uncharacterized protein</fullName>
    </submittedName>
</protein>
<dbReference type="SUPFAM" id="SSF52047">
    <property type="entry name" value="RNI-like"/>
    <property type="match status" value="1"/>
</dbReference>
<dbReference type="Proteomes" id="UP001530400">
    <property type="component" value="Unassembled WGS sequence"/>
</dbReference>
<evidence type="ECO:0000313" key="2">
    <source>
        <dbReference type="Proteomes" id="UP001530400"/>
    </source>
</evidence>
<comment type="caution">
    <text evidence="1">The sequence shown here is derived from an EMBL/GenBank/DDBJ whole genome shotgun (WGS) entry which is preliminary data.</text>
</comment>
<name>A0ABD3PPZ1_9STRA</name>
<dbReference type="Gene3D" id="3.80.10.10">
    <property type="entry name" value="Ribonuclease Inhibitor"/>
    <property type="match status" value="2"/>
</dbReference>
<gene>
    <name evidence="1" type="ORF">ACHAWO_001343</name>
</gene>
<proteinExistence type="predicted"/>